<evidence type="ECO:0000313" key="3">
    <source>
        <dbReference type="Proteomes" id="UP000318578"/>
    </source>
</evidence>
<dbReference type="OrthoDB" id="3556647at2"/>
<proteinExistence type="predicted"/>
<accession>A0A558A578</accession>
<dbReference type="RefSeq" id="WP_144642203.1">
    <property type="nucleotide sequence ID" value="NZ_BNAX01000001.1"/>
</dbReference>
<dbReference type="Proteomes" id="UP000318578">
    <property type="component" value="Unassembled WGS sequence"/>
</dbReference>
<sequence length="61" mass="6562">MTLPEEPLDTEAPVEDVLEQRQEVDDPAAGFDTEVPIEADPSDVAEQQAVVDLGDPDEVQG</sequence>
<feature type="compositionally biased region" description="Acidic residues" evidence="1">
    <location>
        <begin position="1"/>
        <end position="17"/>
    </location>
</feature>
<evidence type="ECO:0000256" key="1">
    <source>
        <dbReference type="SAM" id="MobiDB-lite"/>
    </source>
</evidence>
<protein>
    <submittedName>
        <fullName evidence="2">Uncharacterized protein</fullName>
    </submittedName>
</protein>
<comment type="caution">
    <text evidence="2">The sequence shown here is derived from an EMBL/GenBank/DDBJ whole genome shotgun (WGS) entry which is preliminary data.</text>
</comment>
<dbReference type="EMBL" id="VJZA01000047">
    <property type="protein sequence ID" value="TVT19417.1"/>
    <property type="molecule type" value="Genomic_DNA"/>
</dbReference>
<keyword evidence="3" id="KW-1185">Reference proteome</keyword>
<dbReference type="AlphaFoldDB" id="A0A558A578"/>
<evidence type="ECO:0000313" key="2">
    <source>
        <dbReference type="EMBL" id="TVT19417.1"/>
    </source>
</evidence>
<name>A0A558A578_9PSEU</name>
<feature type="region of interest" description="Disordered" evidence="1">
    <location>
        <begin position="1"/>
        <end position="44"/>
    </location>
</feature>
<reference evidence="2 3" key="1">
    <citation type="submission" date="2019-07" db="EMBL/GenBank/DDBJ databases">
        <title>New species of Amycolatopsis and Streptomyces.</title>
        <authorList>
            <person name="Duangmal K."/>
            <person name="Teo W.F.A."/>
            <person name="Lipun K."/>
        </authorList>
    </citation>
    <scope>NUCLEOTIDE SEQUENCE [LARGE SCALE GENOMIC DNA]</scope>
    <source>
        <strain evidence="2 3">JCM 30562</strain>
    </source>
</reference>
<organism evidence="2 3">
    <name type="scientific">Amycolatopsis acidiphila</name>
    <dbReference type="NCBI Taxonomy" id="715473"/>
    <lineage>
        <taxon>Bacteria</taxon>
        <taxon>Bacillati</taxon>
        <taxon>Actinomycetota</taxon>
        <taxon>Actinomycetes</taxon>
        <taxon>Pseudonocardiales</taxon>
        <taxon>Pseudonocardiaceae</taxon>
        <taxon>Amycolatopsis</taxon>
    </lineage>
</organism>
<gene>
    <name evidence="2" type="ORF">FNH06_24350</name>
</gene>